<dbReference type="Proteomes" id="UP000052982">
    <property type="component" value="Unassembled WGS sequence"/>
</dbReference>
<evidence type="ECO:0000256" key="2">
    <source>
        <dbReference type="SAM" id="MobiDB-lite"/>
    </source>
</evidence>
<sequence length="129" mass="14143">MRGRLVMVKNRHDASRRILEISFAVPAGSPAGVEVRPLADLGGHRAPDERLTAPRRPDLHHLSTLTGGTLWHTVDFPAYAVEPGSWPWARPGQVQQRGDLIHAEGTLVPFRRTPSTRPPPTAGARVEDP</sequence>
<protein>
    <submittedName>
        <fullName evidence="3">Uncharacterized protein</fullName>
    </submittedName>
</protein>
<gene>
    <name evidence="3" type="ORF">AQJ64_18140</name>
</gene>
<name>A0A101SZM6_9ACTN</name>
<dbReference type="SUPFAM" id="SSF51215">
    <property type="entry name" value="Regulatory protein AraC"/>
    <property type="match status" value="1"/>
</dbReference>
<accession>A0A101SZM6</accession>
<keyword evidence="4" id="KW-1185">Reference proteome</keyword>
<comment type="caution">
    <text evidence="3">The sequence shown here is derived from an EMBL/GenBank/DDBJ whole genome shotgun (WGS) entry which is preliminary data.</text>
</comment>
<dbReference type="EMBL" id="LMWW01000027">
    <property type="protein sequence ID" value="KUN82898.1"/>
    <property type="molecule type" value="Genomic_DNA"/>
</dbReference>
<dbReference type="GO" id="GO:0003677">
    <property type="term" value="F:DNA binding"/>
    <property type="evidence" value="ECO:0007669"/>
    <property type="project" value="UniProtKB-KW"/>
</dbReference>
<dbReference type="AlphaFoldDB" id="A0A101SZM6"/>
<keyword evidence="1" id="KW-0238">DNA-binding</keyword>
<evidence type="ECO:0000313" key="3">
    <source>
        <dbReference type="EMBL" id="KUN82898.1"/>
    </source>
</evidence>
<evidence type="ECO:0000313" key="4">
    <source>
        <dbReference type="Proteomes" id="UP000052982"/>
    </source>
</evidence>
<evidence type="ECO:0000256" key="1">
    <source>
        <dbReference type="ARBA" id="ARBA00023125"/>
    </source>
</evidence>
<proteinExistence type="predicted"/>
<reference evidence="3 4" key="1">
    <citation type="submission" date="2015-10" db="EMBL/GenBank/DDBJ databases">
        <title>Draft genome sequence of Streptomyces griseoruber DSM 40281, type strain for the species Streptomyces griseoruber.</title>
        <authorList>
            <person name="Ruckert C."/>
            <person name="Winkler A."/>
            <person name="Kalinowski J."/>
            <person name="Kampfer P."/>
            <person name="Glaeser S."/>
        </authorList>
    </citation>
    <scope>NUCLEOTIDE SEQUENCE [LARGE SCALE GENOMIC DNA]</scope>
    <source>
        <strain evidence="3 4">DSM 40281</strain>
    </source>
</reference>
<dbReference type="InterPro" id="IPR037923">
    <property type="entry name" value="HTH-like"/>
</dbReference>
<dbReference type="RefSeq" id="WP_055635702.1">
    <property type="nucleotide sequence ID" value="NZ_JBIRTR010000019.1"/>
</dbReference>
<feature type="region of interest" description="Disordered" evidence="2">
    <location>
        <begin position="105"/>
        <end position="129"/>
    </location>
</feature>
<dbReference type="STRING" id="1943.AQJ64_18140"/>
<organism evidence="3 4">
    <name type="scientific">Streptomyces griseoruber</name>
    <dbReference type="NCBI Taxonomy" id="1943"/>
    <lineage>
        <taxon>Bacteria</taxon>
        <taxon>Bacillati</taxon>
        <taxon>Actinomycetota</taxon>
        <taxon>Actinomycetes</taxon>
        <taxon>Kitasatosporales</taxon>
        <taxon>Streptomycetaceae</taxon>
        <taxon>Streptomyces</taxon>
    </lineage>
</organism>